<dbReference type="Pfam" id="PF01074">
    <property type="entry name" value="Glyco_hydro_38N"/>
    <property type="match status" value="1"/>
</dbReference>
<proteinExistence type="inferred from homology"/>
<evidence type="ECO:0000313" key="6">
    <source>
        <dbReference type="EMBL" id="OVE95870.1"/>
    </source>
</evidence>
<evidence type="ECO:0000256" key="4">
    <source>
        <dbReference type="ARBA" id="ARBA00023295"/>
    </source>
</evidence>
<dbReference type="Gene3D" id="2.70.98.30">
    <property type="entry name" value="Golgi alpha-mannosidase II, domain 4"/>
    <property type="match status" value="1"/>
</dbReference>
<comment type="similarity">
    <text evidence="1">Belongs to the glycosyl hydrolase 38 family.</text>
</comment>
<dbReference type="PANTHER" id="PTHR46017">
    <property type="entry name" value="ALPHA-MANNOSIDASE 2C1"/>
    <property type="match status" value="1"/>
</dbReference>
<dbReference type="EC" id="3.2.1.170" evidence="6"/>
<dbReference type="GO" id="GO:0102546">
    <property type="term" value="F:mannosylglycerate hydrolase activity"/>
    <property type="evidence" value="ECO:0007669"/>
    <property type="project" value="UniProtKB-EC"/>
</dbReference>
<organism evidence="6 7">
    <name type="scientific">Companilactobacillus bobalius</name>
    <dbReference type="NCBI Taxonomy" id="2801451"/>
    <lineage>
        <taxon>Bacteria</taxon>
        <taxon>Bacillati</taxon>
        <taxon>Bacillota</taxon>
        <taxon>Bacilli</taxon>
        <taxon>Lactobacillales</taxon>
        <taxon>Lactobacillaceae</taxon>
        <taxon>Companilactobacillus</taxon>
    </lineage>
</organism>
<dbReference type="AlphaFoldDB" id="A0A202F625"/>
<dbReference type="SUPFAM" id="SSF88713">
    <property type="entry name" value="Glycoside hydrolase/deacetylase"/>
    <property type="match status" value="1"/>
</dbReference>
<dbReference type="EMBL" id="MYFM01000009">
    <property type="protein sequence ID" value="OVE95870.1"/>
    <property type="molecule type" value="Genomic_DNA"/>
</dbReference>
<comment type="caution">
    <text evidence="6">The sequence shown here is derived from an EMBL/GenBank/DDBJ whole genome shotgun (WGS) entry which is preliminary data.</text>
</comment>
<dbReference type="Gene3D" id="1.20.1270.50">
    <property type="entry name" value="Glycoside hydrolase family 38, central domain"/>
    <property type="match status" value="1"/>
</dbReference>
<dbReference type="Pfam" id="PF07748">
    <property type="entry name" value="Glyco_hydro_38C"/>
    <property type="match status" value="1"/>
</dbReference>
<evidence type="ECO:0000313" key="7">
    <source>
        <dbReference type="Proteomes" id="UP000196232"/>
    </source>
</evidence>
<accession>A0A202F625</accession>
<reference evidence="6 7" key="1">
    <citation type="submission" date="2017-03" db="EMBL/GenBank/DDBJ databases">
        <title>Genome sequence of Lactobacillus bobalius KACC 16343.</title>
        <authorList>
            <person name="Chun J."/>
        </authorList>
    </citation>
    <scope>NUCLEOTIDE SEQUENCE [LARGE SCALE GENOMIC DNA]</scope>
    <source>
        <strain evidence="6 7">KACC 16343</strain>
    </source>
</reference>
<dbReference type="SMART" id="SM00872">
    <property type="entry name" value="Alpha-mann_mid"/>
    <property type="match status" value="1"/>
</dbReference>
<dbReference type="GO" id="GO:0046872">
    <property type="term" value="F:metal ion binding"/>
    <property type="evidence" value="ECO:0007669"/>
    <property type="project" value="UniProtKB-KW"/>
</dbReference>
<keyword evidence="4 6" id="KW-0326">Glycosidase</keyword>
<dbReference type="GO" id="GO:0009313">
    <property type="term" value="P:oligosaccharide catabolic process"/>
    <property type="evidence" value="ECO:0007669"/>
    <property type="project" value="TreeGrafter"/>
</dbReference>
<dbReference type="GO" id="GO:0030246">
    <property type="term" value="F:carbohydrate binding"/>
    <property type="evidence" value="ECO:0007669"/>
    <property type="project" value="InterPro"/>
</dbReference>
<evidence type="ECO:0000256" key="1">
    <source>
        <dbReference type="ARBA" id="ARBA00009792"/>
    </source>
</evidence>
<dbReference type="InterPro" id="IPR037094">
    <property type="entry name" value="Glyco_hydro_38_cen_sf"/>
</dbReference>
<protein>
    <submittedName>
        <fullName evidence="6">Mannosylglycerate hydrolase</fullName>
        <ecNumber evidence="6">3.2.1.170</ecNumber>
    </submittedName>
</protein>
<evidence type="ECO:0000256" key="2">
    <source>
        <dbReference type="ARBA" id="ARBA00022723"/>
    </source>
</evidence>
<dbReference type="PANTHER" id="PTHR46017:SF2">
    <property type="entry name" value="MANNOSYLGLYCERATE HYDROLASE"/>
    <property type="match status" value="1"/>
</dbReference>
<keyword evidence="2" id="KW-0479">Metal-binding</keyword>
<dbReference type="InterPro" id="IPR011330">
    <property type="entry name" value="Glyco_hydro/deAcase_b/a-brl"/>
</dbReference>
<dbReference type="SUPFAM" id="SSF74650">
    <property type="entry name" value="Galactose mutarotase-like"/>
    <property type="match status" value="1"/>
</dbReference>
<gene>
    <name evidence="6" type="ORF">LKACC16343_02623</name>
</gene>
<dbReference type="Gene3D" id="3.20.110.10">
    <property type="entry name" value="Glycoside hydrolase 38, N terminal domain"/>
    <property type="match status" value="1"/>
</dbReference>
<evidence type="ECO:0000259" key="5">
    <source>
        <dbReference type="SMART" id="SM00872"/>
    </source>
</evidence>
<feature type="domain" description="Glycoside hydrolase family 38 central" evidence="5">
    <location>
        <begin position="267"/>
        <end position="345"/>
    </location>
</feature>
<dbReference type="GO" id="GO:0006013">
    <property type="term" value="P:mannose metabolic process"/>
    <property type="evidence" value="ECO:0007669"/>
    <property type="project" value="InterPro"/>
</dbReference>
<name>A0A202F625_9LACO</name>
<dbReference type="InterPro" id="IPR015341">
    <property type="entry name" value="Glyco_hydro_38_cen"/>
</dbReference>
<dbReference type="SUPFAM" id="SSF88688">
    <property type="entry name" value="Families 57/38 glycoside transferase middle domain"/>
    <property type="match status" value="1"/>
</dbReference>
<dbReference type="InterPro" id="IPR027291">
    <property type="entry name" value="Glyco_hydro_38_N_sf"/>
</dbReference>
<dbReference type="GO" id="GO:0004559">
    <property type="term" value="F:alpha-mannosidase activity"/>
    <property type="evidence" value="ECO:0007669"/>
    <property type="project" value="InterPro"/>
</dbReference>
<dbReference type="RefSeq" id="WP_056950299.1">
    <property type="nucleotide sequence ID" value="NZ_LNUA01000032.1"/>
</dbReference>
<dbReference type="InterPro" id="IPR028995">
    <property type="entry name" value="Glyco_hydro_57/38_cen_sf"/>
</dbReference>
<dbReference type="Pfam" id="PF09261">
    <property type="entry name" value="Alpha-mann_mid"/>
    <property type="match status" value="1"/>
</dbReference>
<dbReference type="InterPro" id="IPR011682">
    <property type="entry name" value="Glyco_hydro_38_C"/>
</dbReference>
<evidence type="ECO:0000256" key="3">
    <source>
        <dbReference type="ARBA" id="ARBA00022801"/>
    </source>
</evidence>
<dbReference type="InterPro" id="IPR011013">
    <property type="entry name" value="Gal_mutarotase_sf_dom"/>
</dbReference>
<keyword evidence="3 6" id="KW-0378">Hydrolase</keyword>
<dbReference type="CDD" id="cd10815">
    <property type="entry name" value="GH38N_AMII_EcMngB_like"/>
    <property type="match status" value="1"/>
</dbReference>
<dbReference type="InterPro" id="IPR000602">
    <property type="entry name" value="Glyco_hydro_38_N"/>
</dbReference>
<dbReference type="Proteomes" id="UP000196232">
    <property type="component" value="Unassembled WGS sequence"/>
</dbReference>
<sequence length="870" mass="99620">MKKVFVIAHTHWDFEWYFTRQDARIQFIYHMDEVLRALKNNVIDYYLLDGQMSIIDDYLESVPENAPELRKFIKAGRLFVGPWYTQVDEMVTSGESMVRNLQQGIKLSSELGRSVPIGYLPDSFGQNHDIPKIYNGFGIKNAVFWRGMPKEKSVRYFYWTSDDNSKVLVANLRNGYPVGVDLMESPNYSDLLHKISTDTNVNNLVLPVGGDQRPVDFNLKQRIKEANDSQNEFKLVEGTYPEYFKELSKEKELPTYSGEFVDPSTSKIHRGIYSSRADLKMLYDRLERLMTYEVEPLMAMAQYHGIETKPGIISQIWKTIFRGQAHDSAGGCNSDETNRDIYHRGEVALQLGLSLKGYLLRKLSSNVTDKMDLFFWNPTVSPITKVHRTYVITQNPDFKLVNEKGDKVEYQVIKQDKINRAVLRHNEKEMVPDYYYKTTIAVVLTIQPTDWTGILIKENVVDKNIVPKNSDVIENEYYLISMNHSGLTLTDKNSGKIYHDFLTVEDGGDEGDTYDYSPAYKDWILSLNFNDSETKGIKGELYSSLSIKGDWSLPADLEERSKKQKSKKLKYNLQLTLEKNNPVIGVALNLANNVLDHRLRMVINTDINAKNSYSDTPFGTIERPVIDPHLKDWKDIGYHEEPTSIRPFLHFTNIHNSESSVSFIGLGEKDFQVIGDSFSSLAVTLFRGVGFLGRPDLLRRPSDASGLQTKYVPTPDSQLQGDMTFRGGIIVDKKFDPSKLQREHNLLSVDDLFYQNQDIDKFTMRVQYFRINKNIETLNHKSLVNVKADNLVESSFTSTTDGTGLVVRLYNPFKNTLKNPGSISLYDNCNIKILDLNNQVIENGVDNVKEYELSSFGPGEIRTFGIYPIE</sequence>